<feature type="compositionally biased region" description="Polar residues" evidence="1">
    <location>
        <begin position="405"/>
        <end position="415"/>
    </location>
</feature>
<dbReference type="Proteomes" id="UP001174909">
    <property type="component" value="Unassembled WGS sequence"/>
</dbReference>
<keyword evidence="4" id="KW-1185">Reference proteome</keyword>
<dbReference type="InterPro" id="IPR000488">
    <property type="entry name" value="Death_dom"/>
</dbReference>
<feature type="compositionally biased region" description="Polar residues" evidence="1">
    <location>
        <begin position="562"/>
        <end position="588"/>
    </location>
</feature>
<dbReference type="PROSITE" id="PS50017">
    <property type="entry name" value="DEATH_DOMAIN"/>
    <property type="match status" value="1"/>
</dbReference>
<dbReference type="EMBL" id="CASHTH010004463">
    <property type="protein sequence ID" value="CAI8057630.1"/>
    <property type="molecule type" value="Genomic_DNA"/>
</dbReference>
<gene>
    <name evidence="3" type="ORF">GBAR_LOCUS31405</name>
</gene>
<feature type="compositionally biased region" description="Basic and acidic residues" evidence="1">
    <location>
        <begin position="598"/>
        <end position="608"/>
    </location>
</feature>
<comment type="caution">
    <text evidence="3">The sequence shown here is derived from an EMBL/GenBank/DDBJ whole genome shotgun (WGS) entry which is preliminary data.</text>
</comment>
<evidence type="ECO:0000259" key="2">
    <source>
        <dbReference type="PROSITE" id="PS50017"/>
    </source>
</evidence>
<dbReference type="GO" id="GO:0007165">
    <property type="term" value="P:signal transduction"/>
    <property type="evidence" value="ECO:0007669"/>
    <property type="project" value="InterPro"/>
</dbReference>
<feature type="region of interest" description="Disordered" evidence="1">
    <location>
        <begin position="518"/>
        <end position="644"/>
    </location>
</feature>
<protein>
    <recommendedName>
        <fullName evidence="2">Death domain-containing protein</fullName>
    </recommendedName>
</protein>
<dbReference type="InterPro" id="IPR011029">
    <property type="entry name" value="DEATH-like_dom_sf"/>
</dbReference>
<sequence>MSIHKVATDHKIPIWWFILQRILEALAEKLNRKVLTKKECAHVSNILGFTEGELEAALSFLDKLNIFLYKKKILPDLIFTDAQVPLDKLSALVEKQYCLKVAEKAPAKAMDVATSGCKAFRDKGILTVEFLKEFKKHYVNGIFTANHFITLLEKLLIVSKLSNTKYFFPAILNCTRESQIIDCLTAASGISPLVVEFPTGWAPPGVFCCSVCHLQTQAGWEIKKPTKRDNTEASEETPVNYISRNSITFTKRGRLGSVTLIDNFSFFAVCVNVDIRKISGENLVRHCKAIKSEVFDAVKAGLRNTHHHADTSPEPAFVCPAHQNVVSSTELHVAHISDTMKYWICDEDTDISSDLSPRQTVWLGGPGPEVPQPQLVIQDRTQKADIGEVSLSSIPAETSERQESDSSNTKSSGKVSGNVAMGDLMKLSTSKGRRIRILERSAMKYRDIGTILLKDDTGAIVPSIQQTALGNPVEAVRMIYERWIQENEDHSWKKLAQCFRDVQLNPLARDIEQRFGFSSPARSQAHPSHQIIGNADESVSEDDTSMPTQRTSGASGLKRSAGSDTESPSSTRKQIRTSLSQGLETKSPTPRPIGTQSEMKDTGSERDTASLLQSEGGRKRKRVTQPPNEPTPKRTARGEGKPLPHMLSQEREEGEFLGVGGARLEVVGRREVGEEGRLEGGGRTPSHHSLQLSDTLWEGRAPAPLPQPCGGETISQTNTTILGIDNLVDVQSELEPVTDRWKHIGLALRLNPSELKKIEKENRDLDDCLIEMLTLWLNKNYNTKRFGEPSWELLASAVEKRTGGNNAALAEKITQTYGGGVSPSAPAP</sequence>
<dbReference type="Gene3D" id="1.10.533.10">
    <property type="entry name" value="Death Domain, Fas"/>
    <property type="match status" value="1"/>
</dbReference>
<feature type="domain" description="Death" evidence="2">
    <location>
        <begin position="740"/>
        <end position="800"/>
    </location>
</feature>
<feature type="region of interest" description="Disordered" evidence="1">
    <location>
        <begin position="391"/>
        <end position="417"/>
    </location>
</feature>
<proteinExistence type="predicted"/>
<reference evidence="3" key="1">
    <citation type="submission" date="2023-03" db="EMBL/GenBank/DDBJ databases">
        <authorList>
            <person name="Steffen K."/>
            <person name="Cardenas P."/>
        </authorList>
    </citation>
    <scope>NUCLEOTIDE SEQUENCE</scope>
</reference>
<dbReference type="SUPFAM" id="SSF47986">
    <property type="entry name" value="DEATH domain"/>
    <property type="match status" value="1"/>
</dbReference>
<dbReference type="AlphaFoldDB" id="A0AA35U005"/>
<accession>A0AA35U005</accession>
<feature type="compositionally biased region" description="Polar residues" evidence="1">
    <location>
        <begin position="545"/>
        <end position="554"/>
    </location>
</feature>
<organism evidence="3 4">
    <name type="scientific">Geodia barretti</name>
    <name type="common">Barrett's horny sponge</name>
    <dbReference type="NCBI Taxonomy" id="519541"/>
    <lineage>
        <taxon>Eukaryota</taxon>
        <taxon>Metazoa</taxon>
        <taxon>Porifera</taxon>
        <taxon>Demospongiae</taxon>
        <taxon>Heteroscleromorpha</taxon>
        <taxon>Tetractinellida</taxon>
        <taxon>Astrophorina</taxon>
        <taxon>Geodiidae</taxon>
        <taxon>Geodia</taxon>
    </lineage>
</organism>
<evidence type="ECO:0000256" key="1">
    <source>
        <dbReference type="SAM" id="MobiDB-lite"/>
    </source>
</evidence>
<name>A0AA35U005_GEOBA</name>
<evidence type="ECO:0000313" key="4">
    <source>
        <dbReference type="Proteomes" id="UP001174909"/>
    </source>
</evidence>
<evidence type="ECO:0000313" key="3">
    <source>
        <dbReference type="EMBL" id="CAI8057630.1"/>
    </source>
</evidence>